<accession>F4Y3J8</accession>
<feature type="domain" description="SLH" evidence="2">
    <location>
        <begin position="9"/>
        <end position="72"/>
    </location>
</feature>
<dbReference type="PROSITE" id="PS51272">
    <property type="entry name" value="SLH"/>
    <property type="match status" value="3"/>
</dbReference>
<dbReference type="PANTHER" id="PTHR43405">
    <property type="entry name" value="GLYCOSYL HYDROLASE DIGH"/>
    <property type="match status" value="1"/>
</dbReference>
<sequence>MPSNKTMVASFTGFPDTENHWAKPFIEGLANQGMISGFPDGRFRPNLPMNRSQFAAILKNAFSQPEKQRSAPKFIDVSQKHWALEAIQYAYETGFMSGYPGNRFRPDTNLVRVEALVAIAAGLNLPLSEISDVQIELPQLYQDVDKIPGYARDRIATATDANIIVNYPNPKRLRPTQVATRADVAAFIYQALAYLGQVPDLNSKYTVAFQTTREVSHQREFRGVWVASVWNIDWPSEKGLAVEKQQEELIEIIDRIEELNLNAMFFQVRPTGDALYASELEPWSEWLTGTQGQAPEPFYDPLEFAIAECHKRNIELHAWFNPFRAATGSQVSAKVKPHISVTHSNYVYQHGKQLWMDPGVKTVQDWTYNVILDVVGRYDVDGIHLDDYFYPYPIKDQDFPDQKTYEADQEAGGELSLGDWRRDNVNKMVERLYTGIKATKPKVKFGISPFGIYRPGQPPQIKGLDQYEAIYADPKKWLEEGWVDYIAPQLYWRIEPPAQSYPVLLQWWTENNPKNRHIYSGNRLSKLDGEEWPISEYEEQVEISRDLVSQLSLGNIFYSMKVFTENRLEVVDQLKSSIYSEPAVVPTMEWLKTEPPKTPGNVRARDGKLIWQKVCDGEICYWTLYRQQDGVWRLYKILNSATLEIALESGIYALSAVDRIGNESLGVVVSLG</sequence>
<gene>
    <name evidence="3" type="ORF">LYNGBM3L_71210</name>
</gene>
<dbReference type="Pfam" id="PF02638">
    <property type="entry name" value="GHL10"/>
    <property type="match status" value="1"/>
</dbReference>
<proteinExistence type="predicted"/>
<feature type="domain" description="SLH" evidence="2">
    <location>
        <begin position="73"/>
        <end position="133"/>
    </location>
</feature>
<dbReference type="Pfam" id="PF00395">
    <property type="entry name" value="SLH"/>
    <property type="match status" value="3"/>
</dbReference>
<dbReference type="InterPro" id="IPR052177">
    <property type="entry name" value="Divisome_Glycosyl_Hydrolase"/>
</dbReference>
<dbReference type="Proteomes" id="UP000003959">
    <property type="component" value="Unassembled WGS sequence"/>
</dbReference>
<evidence type="ECO:0000313" key="3">
    <source>
        <dbReference type="EMBL" id="EGJ28674.1"/>
    </source>
</evidence>
<dbReference type="PANTHER" id="PTHR43405:SF1">
    <property type="entry name" value="GLYCOSYL HYDROLASE DIGH"/>
    <property type="match status" value="1"/>
</dbReference>
<dbReference type="Gene3D" id="3.20.20.80">
    <property type="entry name" value="Glycosidases"/>
    <property type="match status" value="1"/>
</dbReference>
<evidence type="ECO:0000259" key="2">
    <source>
        <dbReference type="PROSITE" id="PS51272"/>
    </source>
</evidence>
<dbReference type="HOGENOM" id="CLU_019247_2_1_3"/>
<evidence type="ECO:0000313" key="4">
    <source>
        <dbReference type="Proteomes" id="UP000003959"/>
    </source>
</evidence>
<dbReference type="SUPFAM" id="SSF51445">
    <property type="entry name" value="(Trans)glycosidases"/>
    <property type="match status" value="1"/>
</dbReference>
<dbReference type="EMBL" id="GL890973">
    <property type="protein sequence ID" value="EGJ28674.1"/>
    <property type="molecule type" value="Genomic_DNA"/>
</dbReference>
<feature type="domain" description="SLH" evidence="2">
    <location>
        <begin position="138"/>
        <end position="202"/>
    </location>
</feature>
<dbReference type="InterPro" id="IPR003790">
    <property type="entry name" value="GHL10"/>
</dbReference>
<evidence type="ECO:0000256" key="1">
    <source>
        <dbReference type="ARBA" id="ARBA00022729"/>
    </source>
</evidence>
<dbReference type="InterPro" id="IPR017853">
    <property type="entry name" value="GH"/>
</dbReference>
<organism evidence="3 4">
    <name type="scientific">Moorena producens 3L</name>
    <dbReference type="NCBI Taxonomy" id="489825"/>
    <lineage>
        <taxon>Bacteria</taxon>
        <taxon>Bacillati</taxon>
        <taxon>Cyanobacteriota</taxon>
        <taxon>Cyanophyceae</taxon>
        <taxon>Coleofasciculales</taxon>
        <taxon>Coleofasciculaceae</taxon>
        <taxon>Moorena</taxon>
    </lineage>
</organism>
<protein>
    <recommendedName>
        <fullName evidence="2">SLH domain-containing protein</fullName>
    </recommendedName>
</protein>
<dbReference type="AlphaFoldDB" id="F4Y3J8"/>
<dbReference type="eggNOG" id="COG1649">
    <property type="taxonomic scope" value="Bacteria"/>
</dbReference>
<keyword evidence="4" id="KW-1185">Reference proteome</keyword>
<dbReference type="InterPro" id="IPR001119">
    <property type="entry name" value="SLH_dom"/>
</dbReference>
<name>F4Y3J8_9CYAN</name>
<reference evidence="4" key="1">
    <citation type="journal article" date="2011" name="Proc. Natl. Acad. Sci. U.S.A.">
        <title>Genomic insights into the physiology and ecology of the marine filamentous cyanobacterium Lyngbya majuscula.</title>
        <authorList>
            <person name="Jones A.C."/>
            <person name="Monroe E.A."/>
            <person name="Podell S."/>
            <person name="Hess W.R."/>
            <person name="Klages S."/>
            <person name="Esquenazi E."/>
            <person name="Niessen S."/>
            <person name="Hoover H."/>
            <person name="Rothmann M."/>
            <person name="Lasken R.S."/>
            <person name="Yates J.R.III."/>
            <person name="Reinhardt R."/>
            <person name="Kube M."/>
            <person name="Burkart M.D."/>
            <person name="Allen E.E."/>
            <person name="Dorrestein P.C."/>
            <person name="Gerwick W.H."/>
            <person name="Gerwick L."/>
        </authorList>
    </citation>
    <scope>NUCLEOTIDE SEQUENCE [LARGE SCALE GENOMIC DNA]</scope>
    <source>
        <strain evidence="4">3L</strain>
    </source>
</reference>
<keyword evidence="1" id="KW-0732">Signal</keyword>